<evidence type="ECO:0000256" key="3">
    <source>
        <dbReference type="ARBA" id="ARBA00022989"/>
    </source>
</evidence>
<evidence type="ECO:0000256" key="4">
    <source>
        <dbReference type="ARBA" id="ARBA00023136"/>
    </source>
</evidence>
<dbReference type="InterPro" id="IPR000412">
    <property type="entry name" value="ABC_2_transport"/>
</dbReference>
<feature type="transmembrane region" description="Helical" evidence="5">
    <location>
        <begin position="12"/>
        <end position="32"/>
    </location>
</feature>
<comment type="subcellular location">
    <subcellularLocation>
        <location evidence="1">Membrane</location>
        <topology evidence="1">Multi-pass membrane protein</topology>
    </subcellularLocation>
</comment>
<feature type="transmembrane region" description="Helical" evidence="5">
    <location>
        <begin position="80"/>
        <end position="106"/>
    </location>
</feature>
<reference evidence="7 8" key="1">
    <citation type="submission" date="2021-11" db="EMBL/GenBank/DDBJ databases">
        <title>Draft genome sequence of Paenibacillus profundus YoMME, a new Gram-positive bacteria with exoelectrogenic properties.</title>
        <authorList>
            <person name="Hubenova Y."/>
            <person name="Hubenova E."/>
            <person name="Manasiev Y."/>
            <person name="Peykov S."/>
            <person name="Mitov M."/>
        </authorList>
    </citation>
    <scope>NUCLEOTIDE SEQUENCE [LARGE SCALE GENOMIC DNA]</scope>
    <source>
        <strain evidence="7 8">YoMME</strain>
    </source>
</reference>
<dbReference type="Pfam" id="PF01061">
    <property type="entry name" value="ABC2_membrane"/>
    <property type="match status" value="1"/>
</dbReference>
<comment type="caution">
    <text evidence="7">The sequence shown here is derived from an EMBL/GenBank/DDBJ whole genome shotgun (WGS) entry which is preliminary data.</text>
</comment>
<dbReference type="PRINTS" id="PR00164">
    <property type="entry name" value="ABC2TRNSPORT"/>
</dbReference>
<evidence type="ECO:0000313" key="7">
    <source>
        <dbReference type="EMBL" id="MCE5172647.1"/>
    </source>
</evidence>
<dbReference type="RefSeq" id="WP_233698735.1">
    <property type="nucleotide sequence ID" value="NZ_JAJNBZ010000032.1"/>
</dbReference>
<evidence type="ECO:0000313" key="8">
    <source>
        <dbReference type="Proteomes" id="UP001199916"/>
    </source>
</evidence>
<dbReference type="EMBL" id="JAJNBZ010000032">
    <property type="protein sequence ID" value="MCE5172647.1"/>
    <property type="molecule type" value="Genomic_DNA"/>
</dbReference>
<evidence type="ECO:0000256" key="2">
    <source>
        <dbReference type="ARBA" id="ARBA00022692"/>
    </source>
</evidence>
<dbReference type="PANTHER" id="PTHR43229:SF2">
    <property type="entry name" value="NODULATION PROTEIN J"/>
    <property type="match status" value="1"/>
</dbReference>
<organism evidence="7 8">
    <name type="scientific">Paenibacillus profundus</name>
    <dbReference type="NCBI Taxonomy" id="1173085"/>
    <lineage>
        <taxon>Bacteria</taxon>
        <taxon>Bacillati</taxon>
        <taxon>Bacillota</taxon>
        <taxon>Bacilli</taxon>
        <taxon>Bacillales</taxon>
        <taxon>Paenibacillaceae</taxon>
        <taxon>Paenibacillus</taxon>
    </lineage>
</organism>
<sequence length="151" mass="16216">MHKTIINTTFPLLPFAMFQCAVCFVTAIIVGLSVSVNILIAIIALIPVSLLFISIGLLMGSVLSSNQMNGAGAILTNGALWLSGALFPLDTIGGAFKTVCYALPFVHSVDMVKYALSENNSPILSHVWWVLGYAVIIFIIAVILFKKKMKG</sequence>
<evidence type="ECO:0000256" key="1">
    <source>
        <dbReference type="ARBA" id="ARBA00004141"/>
    </source>
</evidence>
<dbReference type="PANTHER" id="PTHR43229">
    <property type="entry name" value="NODULATION PROTEIN J"/>
    <property type="match status" value="1"/>
</dbReference>
<keyword evidence="2 5" id="KW-0812">Transmembrane</keyword>
<keyword evidence="3 5" id="KW-1133">Transmembrane helix</keyword>
<keyword evidence="8" id="KW-1185">Reference proteome</keyword>
<name>A0ABS8YN00_9BACL</name>
<feature type="transmembrane region" description="Helical" evidence="5">
    <location>
        <begin position="126"/>
        <end position="145"/>
    </location>
</feature>
<accession>A0ABS8YN00</accession>
<proteinExistence type="predicted"/>
<evidence type="ECO:0000259" key="6">
    <source>
        <dbReference type="Pfam" id="PF01061"/>
    </source>
</evidence>
<evidence type="ECO:0000256" key="5">
    <source>
        <dbReference type="SAM" id="Phobius"/>
    </source>
</evidence>
<keyword evidence="4 5" id="KW-0472">Membrane</keyword>
<dbReference type="Proteomes" id="UP001199916">
    <property type="component" value="Unassembled WGS sequence"/>
</dbReference>
<feature type="transmembrane region" description="Helical" evidence="5">
    <location>
        <begin position="38"/>
        <end position="59"/>
    </location>
</feature>
<dbReference type="InterPro" id="IPR013525">
    <property type="entry name" value="ABC2_TM"/>
</dbReference>
<protein>
    <submittedName>
        <fullName evidence="7">ABC transporter permease</fullName>
    </submittedName>
</protein>
<gene>
    <name evidence="7" type="ORF">LQV63_25585</name>
</gene>
<dbReference type="InterPro" id="IPR051784">
    <property type="entry name" value="Nod_factor_ABC_transporter"/>
</dbReference>
<feature type="domain" description="ABC-2 type transporter transmembrane" evidence="6">
    <location>
        <begin position="9"/>
        <end position="115"/>
    </location>
</feature>